<dbReference type="RefSeq" id="XP_018069242.1">
    <property type="nucleotide sequence ID" value="XM_018205183.1"/>
</dbReference>
<gene>
    <name evidence="1" type="ORF">LY89DRAFT_124374</name>
</gene>
<dbReference type="InParanoid" id="A0A194X508"/>
<dbReference type="EMBL" id="KQ947419">
    <property type="protein sequence ID" value="KUJ14887.1"/>
    <property type="molecule type" value="Genomic_DNA"/>
</dbReference>
<evidence type="ECO:0000313" key="1">
    <source>
        <dbReference type="EMBL" id="KUJ14887.1"/>
    </source>
</evidence>
<protein>
    <submittedName>
        <fullName evidence="1">Uncharacterized protein</fullName>
    </submittedName>
</protein>
<keyword evidence="2" id="KW-1185">Reference proteome</keyword>
<dbReference type="GeneID" id="28814909"/>
<dbReference type="KEGG" id="psco:LY89DRAFT_124374"/>
<accession>A0A194X508</accession>
<name>A0A194X508_MOLSC</name>
<organism evidence="1 2">
    <name type="scientific">Mollisia scopiformis</name>
    <name type="common">Conifer needle endophyte fungus</name>
    <name type="synonym">Phialocephala scopiformis</name>
    <dbReference type="NCBI Taxonomy" id="149040"/>
    <lineage>
        <taxon>Eukaryota</taxon>
        <taxon>Fungi</taxon>
        <taxon>Dikarya</taxon>
        <taxon>Ascomycota</taxon>
        <taxon>Pezizomycotina</taxon>
        <taxon>Leotiomycetes</taxon>
        <taxon>Helotiales</taxon>
        <taxon>Mollisiaceae</taxon>
        <taxon>Mollisia</taxon>
    </lineage>
</organism>
<dbReference type="AlphaFoldDB" id="A0A194X508"/>
<proteinExistence type="predicted"/>
<dbReference type="Proteomes" id="UP000070700">
    <property type="component" value="Unassembled WGS sequence"/>
</dbReference>
<sequence length="59" mass="6591">MVCIARLDGCHCTDWVGFWVYSISSASSWFWSLSGINTGIRTIYLDVQAVLSDISYVPV</sequence>
<reference evidence="1 2" key="1">
    <citation type="submission" date="2015-10" db="EMBL/GenBank/DDBJ databases">
        <title>Full genome of DAOMC 229536 Phialocephala scopiformis, a fungal endophyte of spruce producing the potent anti-insectan compound rugulosin.</title>
        <authorList>
            <consortium name="DOE Joint Genome Institute"/>
            <person name="Walker A.K."/>
            <person name="Frasz S.L."/>
            <person name="Seifert K.A."/>
            <person name="Miller J.D."/>
            <person name="Mondo S.J."/>
            <person name="Labutti K."/>
            <person name="Lipzen A."/>
            <person name="Dockter R."/>
            <person name="Kennedy M."/>
            <person name="Grigoriev I.V."/>
            <person name="Spatafora J.W."/>
        </authorList>
    </citation>
    <scope>NUCLEOTIDE SEQUENCE [LARGE SCALE GENOMIC DNA]</scope>
    <source>
        <strain evidence="1 2">CBS 120377</strain>
    </source>
</reference>
<evidence type="ECO:0000313" key="2">
    <source>
        <dbReference type="Proteomes" id="UP000070700"/>
    </source>
</evidence>